<keyword evidence="6 7" id="KW-0472">Membrane</keyword>
<sequence length="454" mass="47606">MKQDTDKPSRGDSPLFFQRRFLPMWTALSFGTFADNTLRQALLIGIPAGVIAVPFFSDSDNAIPFIGALLPIAILIFSSVSGQLADKFETSLMFRRTKFIELLLMTSAAIAFASGTGWLAIAMLFAMGAQSAFFSPVRVSAMPKYLAPDELVRGNGLCNAGLFTFILVGYMVGGSLIVLENGGAMVGVVLISASSIGFFAATRTPWAAANAPELKISFNGFTQTISMFRHVFNSPGVAPPLMGSAVFYFLSTAITVVIPLYGRDALFATPLVWAALNGLFAIGAGLGAITAASMSKNRSGLGASTIAIGCSGLMSFVIYAITPLAAGTPEAPIGLGGLFTQPMGILLTLSLVFTAALSGVYIAPLQAATQRRAPSTFRARIMAAGAFSNAMFAIPGSLSILAVTGLGINPRLAFIALGCVMLLICAVMMYRKKANAEGLYDEVLHAAHKANTNL</sequence>
<evidence type="ECO:0000256" key="7">
    <source>
        <dbReference type="SAM" id="Phobius"/>
    </source>
</evidence>
<feature type="transmembrane region" description="Helical" evidence="7">
    <location>
        <begin position="412"/>
        <end position="430"/>
    </location>
</feature>
<dbReference type="Proteomes" id="UP001560685">
    <property type="component" value="Unassembled WGS sequence"/>
</dbReference>
<dbReference type="Pfam" id="PF05977">
    <property type="entry name" value="MFS_3"/>
    <property type="match status" value="1"/>
</dbReference>
<evidence type="ECO:0000256" key="4">
    <source>
        <dbReference type="ARBA" id="ARBA00022692"/>
    </source>
</evidence>
<dbReference type="SUPFAM" id="SSF103473">
    <property type="entry name" value="MFS general substrate transporter"/>
    <property type="match status" value="1"/>
</dbReference>
<keyword evidence="5 7" id="KW-1133">Transmembrane helix</keyword>
<feature type="transmembrane region" description="Helical" evidence="7">
    <location>
        <begin position="184"/>
        <end position="201"/>
    </location>
</feature>
<feature type="transmembrane region" description="Helical" evidence="7">
    <location>
        <begin position="38"/>
        <end position="56"/>
    </location>
</feature>
<accession>A0ABV3YZX4</accession>
<comment type="subcellular location">
    <subcellularLocation>
        <location evidence="1">Cell membrane</location>
        <topology evidence="1">Multi-pass membrane protein</topology>
    </subcellularLocation>
</comment>
<evidence type="ECO:0000256" key="5">
    <source>
        <dbReference type="ARBA" id="ARBA00022989"/>
    </source>
</evidence>
<keyword evidence="9" id="KW-1185">Reference proteome</keyword>
<evidence type="ECO:0000256" key="2">
    <source>
        <dbReference type="ARBA" id="ARBA00022448"/>
    </source>
</evidence>
<feature type="transmembrane region" description="Helical" evidence="7">
    <location>
        <begin position="157"/>
        <end position="178"/>
    </location>
</feature>
<dbReference type="InterPro" id="IPR036259">
    <property type="entry name" value="MFS_trans_sf"/>
</dbReference>
<proteinExistence type="predicted"/>
<gene>
    <name evidence="8" type="ORF">ABFZ84_00880</name>
</gene>
<keyword evidence="3" id="KW-1003">Cell membrane</keyword>
<feature type="transmembrane region" description="Helical" evidence="7">
    <location>
        <begin position="237"/>
        <end position="261"/>
    </location>
</feature>
<reference evidence="8 9" key="1">
    <citation type="submission" date="2024-05" db="EMBL/GenBank/DDBJ databases">
        <title>Three bacterial strains, DH-69, EH-24, and ECK-19 isolated from coastal sediments.</title>
        <authorList>
            <person name="Ye Y.-Q."/>
            <person name="Du Z.-J."/>
        </authorList>
    </citation>
    <scope>NUCLEOTIDE SEQUENCE [LARGE SCALE GENOMIC DNA]</scope>
    <source>
        <strain evidence="8 9">ECK-19</strain>
    </source>
</reference>
<feature type="transmembrane region" description="Helical" evidence="7">
    <location>
        <begin position="301"/>
        <end position="322"/>
    </location>
</feature>
<dbReference type="Gene3D" id="1.20.1250.20">
    <property type="entry name" value="MFS general substrate transporter like domains"/>
    <property type="match status" value="1"/>
</dbReference>
<name>A0ABV3YZX4_9PROT</name>
<dbReference type="EMBL" id="JBEHZE010000001">
    <property type="protein sequence ID" value="MEX6632090.1"/>
    <property type="molecule type" value="Genomic_DNA"/>
</dbReference>
<feature type="transmembrane region" description="Helical" evidence="7">
    <location>
        <begin position="342"/>
        <end position="363"/>
    </location>
</feature>
<dbReference type="InterPro" id="IPR010290">
    <property type="entry name" value="TM_effector"/>
</dbReference>
<feature type="transmembrane region" description="Helical" evidence="7">
    <location>
        <begin position="384"/>
        <end position="406"/>
    </location>
</feature>
<keyword evidence="4 7" id="KW-0812">Transmembrane</keyword>
<evidence type="ECO:0000313" key="8">
    <source>
        <dbReference type="EMBL" id="MEX6632090.1"/>
    </source>
</evidence>
<evidence type="ECO:0000256" key="6">
    <source>
        <dbReference type="ARBA" id="ARBA00023136"/>
    </source>
</evidence>
<dbReference type="CDD" id="cd06173">
    <property type="entry name" value="MFS_MefA_like"/>
    <property type="match status" value="1"/>
</dbReference>
<evidence type="ECO:0000313" key="9">
    <source>
        <dbReference type="Proteomes" id="UP001560685"/>
    </source>
</evidence>
<dbReference type="RefSeq" id="WP_369311823.1">
    <property type="nucleotide sequence ID" value="NZ_JBEHZE010000001.1"/>
</dbReference>
<keyword evidence="2" id="KW-0813">Transport</keyword>
<feature type="transmembrane region" description="Helical" evidence="7">
    <location>
        <begin position="97"/>
        <end position="113"/>
    </location>
</feature>
<dbReference type="PANTHER" id="PTHR43266">
    <property type="entry name" value="MACROLIDE-EFFLUX PROTEIN"/>
    <property type="match status" value="1"/>
</dbReference>
<feature type="transmembrane region" description="Helical" evidence="7">
    <location>
        <begin position="267"/>
        <end position="289"/>
    </location>
</feature>
<dbReference type="PANTHER" id="PTHR43266:SF2">
    <property type="entry name" value="MAJOR FACILITATOR SUPERFAMILY (MFS) PROFILE DOMAIN-CONTAINING PROTEIN"/>
    <property type="match status" value="1"/>
</dbReference>
<feature type="transmembrane region" description="Helical" evidence="7">
    <location>
        <begin position="62"/>
        <end position="85"/>
    </location>
</feature>
<evidence type="ECO:0000256" key="1">
    <source>
        <dbReference type="ARBA" id="ARBA00004651"/>
    </source>
</evidence>
<protein>
    <submittedName>
        <fullName evidence="8">MFS transporter</fullName>
    </submittedName>
</protein>
<comment type="caution">
    <text evidence="8">The sequence shown here is derived from an EMBL/GenBank/DDBJ whole genome shotgun (WGS) entry which is preliminary data.</text>
</comment>
<organism evidence="8 9">
    <name type="scientific">Hyphococcus lacteus</name>
    <dbReference type="NCBI Taxonomy" id="3143536"/>
    <lineage>
        <taxon>Bacteria</taxon>
        <taxon>Pseudomonadati</taxon>
        <taxon>Pseudomonadota</taxon>
        <taxon>Alphaproteobacteria</taxon>
        <taxon>Parvularculales</taxon>
        <taxon>Parvularculaceae</taxon>
        <taxon>Hyphococcus</taxon>
    </lineage>
</organism>
<evidence type="ECO:0000256" key="3">
    <source>
        <dbReference type="ARBA" id="ARBA00022475"/>
    </source>
</evidence>